<protein>
    <submittedName>
        <fullName evidence="1">Uncharacterized protein</fullName>
    </submittedName>
</protein>
<reference evidence="1 2" key="1">
    <citation type="journal article" date="2023" name="Plants (Basel)">
        <title>Bridging the Gap: Combining Genomics and Transcriptomics Approaches to Understand Stylosanthes scabra, an Orphan Legume from the Brazilian Caatinga.</title>
        <authorList>
            <person name="Ferreira-Neto J.R.C."/>
            <person name="da Silva M.D."/>
            <person name="Binneck E."/>
            <person name="de Melo N.F."/>
            <person name="da Silva R.H."/>
            <person name="de Melo A.L.T.M."/>
            <person name="Pandolfi V."/>
            <person name="Bustamante F.O."/>
            <person name="Brasileiro-Vidal A.C."/>
            <person name="Benko-Iseppon A.M."/>
        </authorList>
    </citation>
    <scope>NUCLEOTIDE SEQUENCE [LARGE SCALE GENOMIC DNA]</scope>
    <source>
        <tissue evidence="1">Leaves</tissue>
    </source>
</reference>
<evidence type="ECO:0000313" key="1">
    <source>
        <dbReference type="EMBL" id="MED6192397.1"/>
    </source>
</evidence>
<organism evidence="1 2">
    <name type="scientific">Stylosanthes scabra</name>
    <dbReference type="NCBI Taxonomy" id="79078"/>
    <lineage>
        <taxon>Eukaryota</taxon>
        <taxon>Viridiplantae</taxon>
        <taxon>Streptophyta</taxon>
        <taxon>Embryophyta</taxon>
        <taxon>Tracheophyta</taxon>
        <taxon>Spermatophyta</taxon>
        <taxon>Magnoliopsida</taxon>
        <taxon>eudicotyledons</taxon>
        <taxon>Gunneridae</taxon>
        <taxon>Pentapetalae</taxon>
        <taxon>rosids</taxon>
        <taxon>fabids</taxon>
        <taxon>Fabales</taxon>
        <taxon>Fabaceae</taxon>
        <taxon>Papilionoideae</taxon>
        <taxon>50 kb inversion clade</taxon>
        <taxon>dalbergioids sensu lato</taxon>
        <taxon>Dalbergieae</taxon>
        <taxon>Pterocarpus clade</taxon>
        <taxon>Stylosanthes</taxon>
    </lineage>
</organism>
<dbReference type="EMBL" id="JASCZI010211471">
    <property type="protein sequence ID" value="MED6192397.1"/>
    <property type="molecule type" value="Genomic_DNA"/>
</dbReference>
<gene>
    <name evidence="1" type="ORF">PIB30_009760</name>
</gene>
<comment type="caution">
    <text evidence="1">The sequence shown here is derived from an EMBL/GenBank/DDBJ whole genome shotgun (WGS) entry which is preliminary data.</text>
</comment>
<sequence>MGRGAETTTLLPLFRDLRHVKCRRNCCYLVLPSTIVSLAIDLPLPMLPPLFGLVAATVDVLGEAADVVMSPKAETASLNLKSECWSSVLWDQVVSRLYVYNRLKYTSIMICGLYY</sequence>
<keyword evidence="2" id="KW-1185">Reference proteome</keyword>
<dbReference type="Proteomes" id="UP001341840">
    <property type="component" value="Unassembled WGS sequence"/>
</dbReference>
<proteinExistence type="predicted"/>
<evidence type="ECO:0000313" key="2">
    <source>
        <dbReference type="Proteomes" id="UP001341840"/>
    </source>
</evidence>
<name>A0ABU6X3H4_9FABA</name>
<accession>A0ABU6X3H4</accession>